<evidence type="ECO:0000256" key="1">
    <source>
        <dbReference type="ARBA" id="ARBA00001946"/>
    </source>
</evidence>
<dbReference type="SUPFAM" id="SSF55811">
    <property type="entry name" value="Nudix"/>
    <property type="match status" value="1"/>
</dbReference>
<name>A0ABU5E827_9PROT</name>
<dbReference type="InterPro" id="IPR015797">
    <property type="entry name" value="NUDIX_hydrolase-like_dom_sf"/>
</dbReference>
<evidence type="ECO:0000313" key="5">
    <source>
        <dbReference type="EMBL" id="MDY0882463.1"/>
    </source>
</evidence>
<proteinExistence type="inferred from homology"/>
<keyword evidence="6" id="KW-1185">Reference proteome</keyword>
<reference evidence="5 6" key="1">
    <citation type="journal article" date="2016" name="Antonie Van Leeuwenhoek">
        <title>Dongia soli sp. nov., isolated from soil from Dokdo, Korea.</title>
        <authorList>
            <person name="Kim D.U."/>
            <person name="Lee H."/>
            <person name="Kim H."/>
            <person name="Kim S.G."/>
            <person name="Ka J.O."/>
        </authorList>
    </citation>
    <scope>NUCLEOTIDE SEQUENCE [LARGE SCALE GENOMIC DNA]</scope>
    <source>
        <strain evidence="5 6">D78</strain>
    </source>
</reference>
<dbReference type="InterPro" id="IPR020476">
    <property type="entry name" value="Nudix_hydrolase"/>
</dbReference>
<dbReference type="PANTHER" id="PTHR43046">
    <property type="entry name" value="GDP-MANNOSE MANNOSYL HYDROLASE"/>
    <property type="match status" value="1"/>
</dbReference>
<sequence>MTTIGVFASIFDTAGHALCIRQNYGERYWTTPGGRLEAGEAPADGLIREVREEIGAAIAIEGLIGAYANPYKDDLILCFAARLLTSLQGWRPHAEIDALDFFPLDRLPQPMTANTRCRLRDAAAGRNGQYRVFDGPDRMRSQLYFA</sequence>
<evidence type="ECO:0000313" key="6">
    <source>
        <dbReference type="Proteomes" id="UP001279642"/>
    </source>
</evidence>
<accession>A0ABU5E827</accession>
<dbReference type="InterPro" id="IPR000086">
    <property type="entry name" value="NUDIX_hydrolase_dom"/>
</dbReference>
<protein>
    <submittedName>
        <fullName evidence="5">NUDIX hydrolase</fullName>
        <ecNumber evidence="5">3.6.-.-</ecNumber>
    </submittedName>
</protein>
<feature type="domain" description="Nudix hydrolase" evidence="4">
    <location>
        <begin position="1"/>
        <end position="124"/>
    </location>
</feature>
<dbReference type="PRINTS" id="PR00502">
    <property type="entry name" value="NUDIXFAMILY"/>
</dbReference>
<dbReference type="PROSITE" id="PS51462">
    <property type="entry name" value="NUDIX"/>
    <property type="match status" value="1"/>
</dbReference>
<evidence type="ECO:0000256" key="2">
    <source>
        <dbReference type="ARBA" id="ARBA00022801"/>
    </source>
</evidence>
<gene>
    <name evidence="5" type="ORF">SMD27_06390</name>
</gene>
<evidence type="ECO:0000256" key="3">
    <source>
        <dbReference type="RuleBase" id="RU003476"/>
    </source>
</evidence>
<dbReference type="Gene3D" id="3.90.79.10">
    <property type="entry name" value="Nucleoside Triphosphate Pyrophosphohydrolase"/>
    <property type="match status" value="1"/>
</dbReference>
<dbReference type="EMBL" id="JAXCLW010000001">
    <property type="protein sequence ID" value="MDY0882463.1"/>
    <property type="molecule type" value="Genomic_DNA"/>
</dbReference>
<dbReference type="GO" id="GO:0016787">
    <property type="term" value="F:hydrolase activity"/>
    <property type="evidence" value="ECO:0007669"/>
    <property type="project" value="UniProtKB-KW"/>
</dbReference>
<dbReference type="PROSITE" id="PS00893">
    <property type="entry name" value="NUDIX_BOX"/>
    <property type="match status" value="1"/>
</dbReference>
<organism evidence="5 6">
    <name type="scientific">Dongia soli</name>
    <dbReference type="NCBI Taxonomy" id="600628"/>
    <lineage>
        <taxon>Bacteria</taxon>
        <taxon>Pseudomonadati</taxon>
        <taxon>Pseudomonadota</taxon>
        <taxon>Alphaproteobacteria</taxon>
        <taxon>Rhodospirillales</taxon>
        <taxon>Dongiaceae</taxon>
        <taxon>Dongia</taxon>
    </lineage>
</organism>
<comment type="cofactor">
    <cofactor evidence="1">
        <name>Mg(2+)</name>
        <dbReference type="ChEBI" id="CHEBI:18420"/>
    </cofactor>
</comment>
<dbReference type="Proteomes" id="UP001279642">
    <property type="component" value="Unassembled WGS sequence"/>
</dbReference>
<dbReference type="InterPro" id="IPR020084">
    <property type="entry name" value="NUDIX_hydrolase_CS"/>
</dbReference>
<dbReference type="Pfam" id="PF00293">
    <property type="entry name" value="NUDIX"/>
    <property type="match status" value="1"/>
</dbReference>
<dbReference type="EC" id="3.6.-.-" evidence="5"/>
<comment type="similarity">
    <text evidence="3">Belongs to the Nudix hydrolase family.</text>
</comment>
<evidence type="ECO:0000259" key="4">
    <source>
        <dbReference type="PROSITE" id="PS51462"/>
    </source>
</evidence>
<keyword evidence="2 3" id="KW-0378">Hydrolase</keyword>
<dbReference type="PANTHER" id="PTHR43046:SF16">
    <property type="entry name" value="ADP-RIBOSE PYROPHOSPHATASE YJHB-RELATED"/>
    <property type="match status" value="1"/>
</dbReference>
<dbReference type="RefSeq" id="WP_320507486.1">
    <property type="nucleotide sequence ID" value="NZ_JAXCLW010000001.1"/>
</dbReference>
<comment type="caution">
    <text evidence="5">The sequence shown here is derived from an EMBL/GenBank/DDBJ whole genome shotgun (WGS) entry which is preliminary data.</text>
</comment>